<evidence type="ECO:0000313" key="2">
    <source>
        <dbReference type="EMBL" id="CAD9314338.1"/>
    </source>
</evidence>
<accession>A0A6U3NR85</accession>
<reference evidence="2" key="1">
    <citation type="submission" date="2021-01" db="EMBL/GenBank/DDBJ databases">
        <authorList>
            <person name="Corre E."/>
            <person name="Pelletier E."/>
            <person name="Niang G."/>
            <person name="Scheremetjew M."/>
            <person name="Finn R."/>
            <person name="Kale V."/>
            <person name="Holt S."/>
            <person name="Cochrane G."/>
            <person name="Meng A."/>
            <person name="Brown T."/>
            <person name="Cohen L."/>
        </authorList>
    </citation>
    <scope>NUCLEOTIDE SEQUENCE</scope>
    <source>
        <strain evidence="2">Pop2</strain>
    </source>
</reference>
<dbReference type="EMBL" id="HBGN01001160">
    <property type="protein sequence ID" value="CAD9314338.1"/>
    <property type="molecule type" value="Transcribed_RNA"/>
</dbReference>
<name>A0A6U3NR85_9STRA</name>
<proteinExistence type="predicted"/>
<feature type="region of interest" description="Disordered" evidence="1">
    <location>
        <begin position="101"/>
        <end position="161"/>
    </location>
</feature>
<dbReference type="AlphaFoldDB" id="A0A6U3NR85"/>
<gene>
    <name evidence="2" type="ORF">DBRI1063_LOCUS744</name>
</gene>
<feature type="compositionally biased region" description="Basic and acidic residues" evidence="1">
    <location>
        <begin position="101"/>
        <end position="117"/>
    </location>
</feature>
<organism evidence="2">
    <name type="scientific">Ditylum brightwellii</name>
    <dbReference type="NCBI Taxonomy" id="49249"/>
    <lineage>
        <taxon>Eukaryota</taxon>
        <taxon>Sar</taxon>
        <taxon>Stramenopiles</taxon>
        <taxon>Ochrophyta</taxon>
        <taxon>Bacillariophyta</taxon>
        <taxon>Mediophyceae</taxon>
        <taxon>Lithodesmiophycidae</taxon>
        <taxon>Lithodesmiales</taxon>
        <taxon>Lithodesmiaceae</taxon>
        <taxon>Ditylum</taxon>
    </lineage>
</organism>
<evidence type="ECO:0000256" key="1">
    <source>
        <dbReference type="SAM" id="MobiDB-lite"/>
    </source>
</evidence>
<sequence length="235" mass="26894">MEGKTRKIRVKKAIAKKYLATLTTTEDTATVTNANIRKEIKGDDQKIDIGKEEESSSPRLAADDEAKKDEIDEYLFDDDKEKERKIFFDYLDSIVAEAEKDNGEEIGNHPSKEKPEATIDNGTVEDVSLEKSGERSIDQTASQESDHTKVKQSKIISSGGERGYRERPKWLATLSLPPIVQAKNMRILRKKIYALEAIEQPDERKKDELKRAKQLLQDITSIPRFSYERWAEHII</sequence>
<feature type="region of interest" description="Disordered" evidence="1">
    <location>
        <begin position="41"/>
        <end position="70"/>
    </location>
</feature>
<protein>
    <submittedName>
        <fullName evidence="2">Uncharacterized protein</fullName>
    </submittedName>
</protein>
<feature type="compositionally biased region" description="Basic and acidic residues" evidence="1">
    <location>
        <begin position="128"/>
        <end position="137"/>
    </location>
</feature>